<evidence type="ECO:0000313" key="1">
    <source>
        <dbReference type="EMBL" id="GAI74404.1"/>
    </source>
</evidence>
<reference evidence="1" key="1">
    <citation type="journal article" date="2014" name="Front. Microbiol.">
        <title>High frequency of phylogenetically diverse reductive dehalogenase-homologous genes in deep subseafloor sedimentary metagenomes.</title>
        <authorList>
            <person name="Kawai M."/>
            <person name="Futagami T."/>
            <person name="Toyoda A."/>
            <person name="Takaki Y."/>
            <person name="Nishi S."/>
            <person name="Hori S."/>
            <person name="Arai W."/>
            <person name="Tsubouchi T."/>
            <person name="Morono Y."/>
            <person name="Uchiyama I."/>
            <person name="Ito T."/>
            <person name="Fujiyama A."/>
            <person name="Inagaki F."/>
            <person name="Takami H."/>
        </authorList>
    </citation>
    <scope>NUCLEOTIDE SEQUENCE</scope>
    <source>
        <strain evidence="1">Expedition CK06-06</strain>
    </source>
</reference>
<comment type="caution">
    <text evidence="1">The sequence shown here is derived from an EMBL/GenBank/DDBJ whole genome shotgun (WGS) entry which is preliminary data.</text>
</comment>
<feature type="non-terminal residue" evidence="1">
    <location>
        <position position="253"/>
    </location>
</feature>
<dbReference type="InterPro" id="IPR009057">
    <property type="entry name" value="Homeodomain-like_sf"/>
</dbReference>
<name>X1T2Y8_9ZZZZ</name>
<accession>X1T2Y8</accession>
<gene>
    <name evidence="1" type="ORF">S12H4_18161</name>
</gene>
<sequence>MEDREVVYRDVNIEVVKRDEYLELNYKTPHLIRIKAGDGQAIDDEVIRMLRMRTRDGRRYFLQKEVGKIIGVSRQMINRRWQVYRQEGLLALLTGEWEKSKIIPALLDRMAEIVVENPFLFIHQVKERLQQEGVCGEITDATLHSALKQMNGRKVVMLMRKKAREGIPQAFMEPRYLIARLFKIIDYLLSFVQTEIENKVVQQNYYEYLKARFRSGMMHRAGPTEKDKYQQRKKLERDRKRNVGFLRQGRIQA</sequence>
<organism evidence="1">
    <name type="scientific">marine sediment metagenome</name>
    <dbReference type="NCBI Taxonomy" id="412755"/>
    <lineage>
        <taxon>unclassified sequences</taxon>
        <taxon>metagenomes</taxon>
        <taxon>ecological metagenomes</taxon>
    </lineage>
</organism>
<proteinExistence type="predicted"/>
<dbReference type="EMBL" id="BARW01008946">
    <property type="protein sequence ID" value="GAI74404.1"/>
    <property type="molecule type" value="Genomic_DNA"/>
</dbReference>
<protein>
    <submittedName>
        <fullName evidence="1">Uncharacterized protein</fullName>
    </submittedName>
</protein>
<dbReference type="SUPFAM" id="SSF46689">
    <property type="entry name" value="Homeodomain-like"/>
    <property type="match status" value="1"/>
</dbReference>
<dbReference type="AlphaFoldDB" id="X1T2Y8"/>